<dbReference type="EMBL" id="BOML01000028">
    <property type="protein sequence ID" value="GIE02051.1"/>
    <property type="molecule type" value="Genomic_DNA"/>
</dbReference>
<dbReference type="Pfam" id="PF14024">
    <property type="entry name" value="DUF4240"/>
    <property type="match status" value="1"/>
</dbReference>
<dbReference type="RefSeq" id="WP_203727820.1">
    <property type="nucleotide sequence ID" value="NZ_BAAATX010000056.1"/>
</dbReference>
<sequence>MRTALSTRAAATITTFEDRLTAALYALDTPAHAKAARARNDWFLYVRCATVAAGRDTYELVLTRPAELRRVARREAELLLTVAPTAYERSTGRHIAVQSAKKD</sequence>
<feature type="domain" description="DUF4240" evidence="1">
    <location>
        <begin position="2"/>
        <end position="89"/>
    </location>
</feature>
<dbReference type="InterPro" id="IPR025334">
    <property type="entry name" value="DUF4240"/>
</dbReference>
<organism evidence="2 3">
    <name type="scientific">Paractinoplanes durhamensis</name>
    <dbReference type="NCBI Taxonomy" id="113563"/>
    <lineage>
        <taxon>Bacteria</taxon>
        <taxon>Bacillati</taxon>
        <taxon>Actinomycetota</taxon>
        <taxon>Actinomycetes</taxon>
        <taxon>Micromonosporales</taxon>
        <taxon>Micromonosporaceae</taxon>
        <taxon>Paractinoplanes</taxon>
    </lineage>
</organism>
<evidence type="ECO:0000259" key="1">
    <source>
        <dbReference type="Pfam" id="PF14024"/>
    </source>
</evidence>
<name>A0ABQ3YWT9_9ACTN</name>
<accession>A0ABQ3YWT9</accession>
<comment type="caution">
    <text evidence="2">The sequence shown here is derived from an EMBL/GenBank/DDBJ whole genome shotgun (WGS) entry which is preliminary data.</text>
</comment>
<dbReference type="Proteomes" id="UP000637628">
    <property type="component" value="Unassembled WGS sequence"/>
</dbReference>
<protein>
    <recommendedName>
        <fullName evidence="1">DUF4240 domain-containing protein</fullName>
    </recommendedName>
</protein>
<evidence type="ECO:0000313" key="2">
    <source>
        <dbReference type="EMBL" id="GIE02051.1"/>
    </source>
</evidence>
<keyword evidence="3" id="KW-1185">Reference proteome</keyword>
<proteinExistence type="predicted"/>
<evidence type="ECO:0000313" key="3">
    <source>
        <dbReference type="Proteomes" id="UP000637628"/>
    </source>
</evidence>
<reference evidence="2 3" key="1">
    <citation type="submission" date="2021-01" db="EMBL/GenBank/DDBJ databases">
        <title>Whole genome shotgun sequence of Actinoplanes durhamensis NBRC 14914.</title>
        <authorList>
            <person name="Komaki H."/>
            <person name="Tamura T."/>
        </authorList>
    </citation>
    <scope>NUCLEOTIDE SEQUENCE [LARGE SCALE GENOMIC DNA]</scope>
    <source>
        <strain evidence="2 3">NBRC 14914</strain>
    </source>
</reference>
<gene>
    <name evidence="2" type="ORF">Adu01nite_34010</name>
</gene>